<comment type="caution">
    <text evidence="1">The sequence shown here is derived from an EMBL/GenBank/DDBJ whole genome shotgun (WGS) entry which is preliminary data.</text>
</comment>
<proteinExistence type="predicted"/>
<organism evidence="1 2">
    <name type="scientific">Tanacetum coccineum</name>
    <dbReference type="NCBI Taxonomy" id="301880"/>
    <lineage>
        <taxon>Eukaryota</taxon>
        <taxon>Viridiplantae</taxon>
        <taxon>Streptophyta</taxon>
        <taxon>Embryophyta</taxon>
        <taxon>Tracheophyta</taxon>
        <taxon>Spermatophyta</taxon>
        <taxon>Magnoliopsida</taxon>
        <taxon>eudicotyledons</taxon>
        <taxon>Gunneridae</taxon>
        <taxon>Pentapetalae</taxon>
        <taxon>asterids</taxon>
        <taxon>campanulids</taxon>
        <taxon>Asterales</taxon>
        <taxon>Asteraceae</taxon>
        <taxon>Asteroideae</taxon>
        <taxon>Anthemideae</taxon>
        <taxon>Anthemidinae</taxon>
        <taxon>Tanacetum</taxon>
    </lineage>
</organism>
<keyword evidence="2" id="KW-1185">Reference proteome</keyword>
<dbReference type="Proteomes" id="UP001151760">
    <property type="component" value="Unassembled WGS sequence"/>
</dbReference>
<evidence type="ECO:0008006" key="3">
    <source>
        <dbReference type="Google" id="ProtNLM"/>
    </source>
</evidence>
<accession>A0ABQ5IS67</accession>
<evidence type="ECO:0000313" key="1">
    <source>
        <dbReference type="EMBL" id="GJU03004.1"/>
    </source>
</evidence>
<gene>
    <name evidence="1" type="ORF">Tco_1113342</name>
</gene>
<reference evidence="1" key="1">
    <citation type="journal article" date="2022" name="Int. J. Mol. Sci.">
        <title>Draft Genome of Tanacetum Coccineum: Genomic Comparison of Closely Related Tanacetum-Family Plants.</title>
        <authorList>
            <person name="Yamashiro T."/>
            <person name="Shiraishi A."/>
            <person name="Nakayama K."/>
            <person name="Satake H."/>
        </authorList>
    </citation>
    <scope>NUCLEOTIDE SEQUENCE</scope>
</reference>
<name>A0ABQ5IS67_9ASTR</name>
<reference evidence="1" key="2">
    <citation type="submission" date="2022-01" db="EMBL/GenBank/DDBJ databases">
        <authorList>
            <person name="Yamashiro T."/>
            <person name="Shiraishi A."/>
            <person name="Satake H."/>
            <person name="Nakayama K."/>
        </authorList>
    </citation>
    <scope>NUCLEOTIDE SEQUENCE</scope>
</reference>
<protein>
    <recommendedName>
        <fullName evidence="3">Reverse transcriptase domain-containing protein</fullName>
    </recommendedName>
</protein>
<dbReference type="EMBL" id="BQNB010021112">
    <property type="protein sequence ID" value="GJU03004.1"/>
    <property type="molecule type" value="Genomic_DNA"/>
</dbReference>
<evidence type="ECO:0000313" key="2">
    <source>
        <dbReference type="Proteomes" id="UP001151760"/>
    </source>
</evidence>
<sequence>MPNNVKTYDGTADPEDHLKFFQVAAQKKYVKDPVEIHNIKQRDGETIEDFMERFIVKTRRIKGAPECMRISGFMHGVNNPELTKRLNEHVPKTMEEMMTITTAFIGGEADAASKKKGHLP</sequence>